<reference evidence="2 3" key="1">
    <citation type="submission" date="2019-03" db="EMBL/GenBank/DDBJ databases">
        <title>Genomic Encyclopedia of Type Strains, Phase IV (KMG-IV): sequencing the most valuable type-strain genomes for metagenomic binning, comparative biology and taxonomic classification.</title>
        <authorList>
            <person name="Goeker M."/>
        </authorList>
    </citation>
    <scope>NUCLEOTIDE SEQUENCE [LARGE SCALE GENOMIC DNA]</scope>
    <source>
        <strain evidence="2 3">DSM 24455</strain>
    </source>
</reference>
<keyword evidence="1" id="KW-0472">Membrane</keyword>
<dbReference type="Proteomes" id="UP000295325">
    <property type="component" value="Unassembled WGS sequence"/>
</dbReference>
<dbReference type="AlphaFoldDB" id="A0A4R7KSY1"/>
<accession>A0A4R7KSY1</accession>
<keyword evidence="1" id="KW-1133">Transmembrane helix</keyword>
<protein>
    <submittedName>
        <fullName evidence="2">Putative alkaline shock family protein YloU</fullName>
    </submittedName>
</protein>
<keyword evidence="3" id="KW-1185">Reference proteome</keyword>
<dbReference type="RefSeq" id="WP_133627576.1">
    <property type="nucleotide sequence ID" value="NZ_SOAZ01000005.1"/>
</dbReference>
<organism evidence="2 3">
    <name type="scientific">Fonticella tunisiensis</name>
    <dbReference type="NCBI Taxonomy" id="1096341"/>
    <lineage>
        <taxon>Bacteria</taxon>
        <taxon>Bacillati</taxon>
        <taxon>Bacillota</taxon>
        <taxon>Clostridia</taxon>
        <taxon>Eubacteriales</taxon>
        <taxon>Clostridiaceae</taxon>
        <taxon>Fonticella</taxon>
    </lineage>
</organism>
<sequence length="178" mass="19900">MKLVDKLLLFLYLIILTAIFLFIIVIPTGYIPEYLVNTILEGIRSAWYYQIAAAAFIVINIRLMASLFSGDGTQKFGVVKLTPEGEINISNDTIKSLVLRTSSQVRGVRDVKVFIRPAKDKINIYIRLLIVPDMNIPQTVKEIQESVKGYIESIAEIPVGEVKVAVMDIASGTKLRVE</sequence>
<comment type="caution">
    <text evidence="2">The sequence shown here is derived from an EMBL/GenBank/DDBJ whole genome shotgun (WGS) entry which is preliminary data.</text>
</comment>
<feature type="transmembrane region" description="Helical" evidence="1">
    <location>
        <begin position="7"/>
        <end position="26"/>
    </location>
</feature>
<dbReference type="EMBL" id="SOAZ01000005">
    <property type="protein sequence ID" value="TDT61945.1"/>
    <property type="molecule type" value="Genomic_DNA"/>
</dbReference>
<keyword evidence="1" id="KW-0812">Transmembrane</keyword>
<dbReference type="NCBIfam" id="NF033218">
    <property type="entry name" value="anchor_AmaP"/>
    <property type="match status" value="1"/>
</dbReference>
<evidence type="ECO:0000313" key="2">
    <source>
        <dbReference type="EMBL" id="TDT61945.1"/>
    </source>
</evidence>
<evidence type="ECO:0000256" key="1">
    <source>
        <dbReference type="SAM" id="Phobius"/>
    </source>
</evidence>
<gene>
    <name evidence="2" type="ORF">EDD71_105125</name>
</gene>
<proteinExistence type="predicted"/>
<dbReference type="OrthoDB" id="1956701at2"/>
<name>A0A4R7KSY1_9CLOT</name>
<feature type="transmembrane region" description="Helical" evidence="1">
    <location>
        <begin position="46"/>
        <end position="65"/>
    </location>
</feature>
<evidence type="ECO:0000313" key="3">
    <source>
        <dbReference type="Proteomes" id="UP000295325"/>
    </source>
</evidence>